<dbReference type="EMBL" id="JAMQCP010000001">
    <property type="protein sequence ID" value="MDS0253517.1"/>
    <property type="molecule type" value="Genomic_DNA"/>
</dbReference>
<gene>
    <name evidence="2" type="ORF">NC662_07240</name>
</gene>
<keyword evidence="3" id="KW-1185">Reference proteome</keyword>
<name>A0ABU2EZ14_HALAR</name>
<evidence type="ECO:0000313" key="3">
    <source>
        <dbReference type="Proteomes" id="UP001248536"/>
    </source>
</evidence>
<evidence type="ECO:0000313" key="2">
    <source>
        <dbReference type="EMBL" id="MDS0253517.1"/>
    </source>
</evidence>
<organism evidence="2 3">
    <name type="scientific">Haloarcula argentinensis</name>
    <dbReference type="NCBI Taxonomy" id="43776"/>
    <lineage>
        <taxon>Archaea</taxon>
        <taxon>Methanobacteriati</taxon>
        <taxon>Methanobacteriota</taxon>
        <taxon>Stenosarchaea group</taxon>
        <taxon>Halobacteria</taxon>
        <taxon>Halobacteriales</taxon>
        <taxon>Haloarculaceae</taxon>
        <taxon>Haloarcula</taxon>
    </lineage>
</organism>
<dbReference type="InterPro" id="IPR017850">
    <property type="entry name" value="Alkaline_phosphatase_core_sf"/>
</dbReference>
<dbReference type="SUPFAM" id="SSF53649">
    <property type="entry name" value="Alkaline phosphatase-like"/>
    <property type="match status" value="1"/>
</dbReference>
<evidence type="ECO:0000259" key="1">
    <source>
        <dbReference type="Pfam" id="PF00884"/>
    </source>
</evidence>
<sequence>MKPSVHVFTLDCLRASTCTERITPFLHTLPLQWTRCYSSGTWTLPSHASLFSGQCPINHGVTRSSDTLSKGDANLPKTAQENGYTTAIFSENPTFSSSMGFNHYIDVPNDDIHRKLLPSEFSPVKSVEEISVNEAVSLATEVITRPNRLRNTVNAAYATYRELFNQDPSYPHHGERIFNHLKSFTSQRTAPMLTVTNVLDPHNPYHDTPPEMKESRPQPELEALRAGDDNRIYLLTSEDPPEGVSSIYDGWESFFHAQESIYEEYAQEADRLLQEWHNAQTNRFKEDLVVILGDHGQLFGAEEMVGHHTSLHPHGINVPLAIDPPHNWKTPTKAIDTPVSTAGVGCALMNVIAGEIETTKELVNNISYYSQDSNGAVIACADGPTWSIPALHEDDRFDDSLIDKLAVRKVAYIRDERVDIYRSPWDTETIESTSFTYTQDARNSVPERDTPPITDDAEEWLVQMYNPENEQRNTVDARLEALGYV</sequence>
<accession>A0ABU2EZ14</accession>
<dbReference type="PANTHER" id="PTHR43751">
    <property type="entry name" value="SULFATASE"/>
    <property type="match status" value="1"/>
</dbReference>
<feature type="domain" description="Sulfatase N-terminal" evidence="1">
    <location>
        <begin position="31"/>
        <end position="341"/>
    </location>
</feature>
<dbReference type="InterPro" id="IPR000917">
    <property type="entry name" value="Sulfatase_N"/>
</dbReference>
<dbReference type="Pfam" id="PF00884">
    <property type="entry name" value="Sulfatase"/>
    <property type="match status" value="1"/>
</dbReference>
<protein>
    <submittedName>
        <fullName evidence="2">Sulfatase-like hydrolase/transferase</fullName>
    </submittedName>
</protein>
<comment type="caution">
    <text evidence="2">The sequence shown here is derived from an EMBL/GenBank/DDBJ whole genome shotgun (WGS) entry which is preliminary data.</text>
</comment>
<dbReference type="InterPro" id="IPR052701">
    <property type="entry name" value="GAG_Ulvan_Degrading_Sulfatases"/>
</dbReference>
<dbReference type="Gene3D" id="3.40.720.10">
    <property type="entry name" value="Alkaline Phosphatase, subunit A"/>
    <property type="match status" value="1"/>
</dbReference>
<dbReference type="PANTHER" id="PTHR43751:SF3">
    <property type="entry name" value="SULFATASE N-TERMINAL DOMAIN-CONTAINING PROTEIN"/>
    <property type="match status" value="1"/>
</dbReference>
<dbReference type="Proteomes" id="UP001248536">
    <property type="component" value="Unassembled WGS sequence"/>
</dbReference>
<reference evidence="2 3" key="1">
    <citation type="submission" date="2022-06" db="EMBL/GenBank/DDBJ databases">
        <title>Haloarcula sp. a new haloarchaeum isolate from saline soil.</title>
        <authorList>
            <person name="Strakova D."/>
            <person name="Galisteo C."/>
            <person name="Sanchez-Porro C."/>
            <person name="Ventosa A."/>
        </authorList>
    </citation>
    <scope>NUCLEOTIDE SEQUENCE [LARGE SCALE GENOMIC DNA]</scope>
    <source>
        <strain evidence="2 3">JCM 15760</strain>
    </source>
</reference>
<proteinExistence type="predicted"/>